<dbReference type="GO" id="GO:0046872">
    <property type="term" value="F:metal ion binding"/>
    <property type="evidence" value="ECO:0007669"/>
    <property type="project" value="UniProtKB-KW"/>
</dbReference>
<evidence type="ECO:0000313" key="12">
    <source>
        <dbReference type="Proteomes" id="UP000254601"/>
    </source>
</evidence>
<dbReference type="PANTHER" id="PTHR43434:SF1">
    <property type="entry name" value="PHOSPHOGLYCOLATE PHOSPHATASE"/>
    <property type="match status" value="1"/>
</dbReference>
<evidence type="ECO:0000256" key="6">
    <source>
        <dbReference type="ARBA" id="ARBA00022723"/>
    </source>
</evidence>
<dbReference type="GO" id="GO:0005975">
    <property type="term" value="P:carbohydrate metabolic process"/>
    <property type="evidence" value="ECO:0007669"/>
    <property type="project" value="InterPro"/>
</dbReference>
<organism evidence="11 12">
    <name type="scientific">Suttonella ornithocola</name>
    <dbReference type="NCBI Taxonomy" id="279832"/>
    <lineage>
        <taxon>Bacteria</taxon>
        <taxon>Pseudomonadati</taxon>
        <taxon>Pseudomonadota</taxon>
        <taxon>Gammaproteobacteria</taxon>
        <taxon>Cardiobacteriales</taxon>
        <taxon>Cardiobacteriaceae</taxon>
        <taxon>Suttonella</taxon>
    </lineage>
</organism>
<dbReference type="InterPro" id="IPR037512">
    <property type="entry name" value="PGPase_prok"/>
</dbReference>
<name>A0A380MQB6_9GAMM</name>
<proteinExistence type="inferred from homology"/>
<dbReference type="Gene3D" id="3.40.50.1000">
    <property type="entry name" value="HAD superfamily/HAD-like"/>
    <property type="match status" value="1"/>
</dbReference>
<dbReference type="GO" id="GO:0046295">
    <property type="term" value="P:glycolate biosynthetic process"/>
    <property type="evidence" value="ECO:0007669"/>
    <property type="project" value="UniProtKB-UniRule"/>
</dbReference>
<dbReference type="PRINTS" id="PR00413">
    <property type="entry name" value="HADHALOGNASE"/>
</dbReference>
<comment type="cofactor">
    <cofactor evidence="2 10">
        <name>Mg(2+)</name>
        <dbReference type="ChEBI" id="CHEBI:18420"/>
    </cofactor>
</comment>
<dbReference type="InterPro" id="IPR006439">
    <property type="entry name" value="HAD-SF_hydro_IA"/>
</dbReference>
<dbReference type="SFLD" id="SFLDG01129">
    <property type="entry name" value="C1.5:_HAD__Beta-PGM__Phosphata"/>
    <property type="match status" value="1"/>
</dbReference>
<dbReference type="GO" id="GO:0006281">
    <property type="term" value="P:DNA repair"/>
    <property type="evidence" value="ECO:0007669"/>
    <property type="project" value="TreeGrafter"/>
</dbReference>
<feature type="binding site" evidence="10">
    <location>
        <position position="12"/>
    </location>
    <ligand>
        <name>Mg(2+)</name>
        <dbReference type="ChEBI" id="CHEBI:18420"/>
    </ligand>
</feature>
<evidence type="ECO:0000256" key="9">
    <source>
        <dbReference type="ARBA" id="ARBA00023277"/>
    </source>
</evidence>
<dbReference type="NCBIfam" id="NF009695">
    <property type="entry name" value="PRK13222.1-2"/>
    <property type="match status" value="1"/>
</dbReference>
<dbReference type="AlphaFoldDB" id="A0A380MQB6"/>
<feature type="active site" description="Nucleophile" evidence="10">
    <location>
        <position position="10"/>
    </location>
</feature>
<comment type="similarity">
    <text evidence="4 10">Belongs to the HAD-like hydrolase superfamily. CbbY/CbbZ/Gph/YieH family.</text>
</comment>
<dbReference type="FunFam" id="3.40.50.1000:FF:000022">
    <property type="entry name" value="Phosphoglycolate phosphatase"/>
    <property type="match status" value="1"/>
</dbReference>
<accession>A0A380MQB6</accession>
<dbReference type="OrthoDB" id="9776368at2"/>
<dbReference type="UniPathway" id="UPA00865">
    <property type="reaction ID" value="UER00834"/>
</dbReference>
<dbReference type="GO" id="GO:0005829">
    <property type="term" value="C:cytosol"/>
    <property type="evidence" value="ECO:0007669"/>
    <property type="project" value="TreeGrafter"/>
</dbReference>
<evidence type="ECO:0000256" key="1">
    <source>
        <dbReference type="ARBA" id="ARBA00000830"/>
    </source>
</evidence>
<protein>
    <recommendedName>
        <fullName evidence="5 10">Phosphoglycolate phosphatase</fullName>
        <shortName evidence="10">PGP</shortName>
        <shortName evidence="10">PGPase</shortName>
        <ecNumber evidence="5 10">3.1.3.18</ecNumber>
    </recommendedName>
</protein>
<dbReference type="NCBIfam" id="TIGR01509">
    <property type="entry name" value="HAD-SF-IA-v3"/>
    <property type="match status" value="1"/>
</dbReference>
<dbReference type="InterPro" id="IPR023214">
    <property type="entry name" value="HAD_sf"/>
</dbReference>
<dbReference type="EMBL" id="UHIC01000001">
    <property type="protein sequence ID" value="SUO94093.1"/>
    <property type="molecule type" value="Genomic_DNA"/>
</dbReference>
<dbReference type="SFLD" id="SFLDG01135">
    <property type="entry name" value="C1.5.6:_HAD__Beta-PGM__Phospha"/>
    <property type="match status" value="1"/>
</dbReference>
<keyword evidence="8 10" id="KW-0460">Magnesium</keyword>
<evidence type="ECO:0000256" key="4">
    <source>
        <dbReference type="ARBA" id="ARBA00006171"/>
    </source>
</evidence>
<dbReference type="Gene3D" id="1.10.150.240">
    <property type="entry name" value="Putative phosphatase, domain 2"/>
    <property type="match status" value="1"/>
</dbReference>
<dbReference type="RefSeq" id="WP_072576363.1">
    <property type="nucleotide sequence ID" value="NZ_LWHB01000065.1"/>
</dbReference>
<dbReference type="EC" id="3.1.3.18" evidence="5 10"/>
<comment type="catalytic activity">
    <reaction evidence="1 10">
        <text>2-phosphoglycolate + H2O = glycolate + phosphate</text>
        <dbReference type="Rhea" id="RHEA:14369"/>
        <dbReference type="ChEBI" id="CHEBI:15377"/>
        <dbReference type="ChEBI" id="CHEBI:29805"/>
        <dbReference type="ChEBI" id="CHEBI:43474"/>
        <dbReference type="ChEBI" id="CHEBI:58033"/>
        <dbReference type="EC" id="3.1.3.18"/>
    </reaction>
</comment>
<dbReference type="InterPro" id="IPR050155">
    <property type="entry name" value="HAD-like_hydrolase_sf"/>
</dbReference>
<evidence type="ECO:0000256" key="5">
    <source>
        <dbReference type="ARBA" id="ARBA00013078"/>
    </source>
</evidence>
<dbReference type="Proteomes" id="UP000254601">
    <property type="component" value="Unassembled WGS sequence"/>
</dbReference>
<comment type="pathway">
    <text evidence="3 10">Organic acid metabolism; glycolate biosynthesis; glycolate from 2-phosphoglycolate: step 1/1.</text>
</comment>
<keyword evidence="7 10" id="KW-0378">Hydrolase</keyword>
<reference evidence="11 12" key="1">
    <citation type="submission" date="2018-06" db="EMBL/GenBank/DDBJ databases">
        <authorList>
            <consortium name="Pathogen Informatics"/>
            <person name="Doyle S."/>
        </authorList>
    </citation>
    <scope>NUCLEOTIDE SEQUENCE [LARGE SCALE GENOMIC DNA]</scope>
    <source>
        <strain evidence="11 12">NCTC13337</strain>
    </source>
</reference>
<dbReference type="HAMAP" id="MF_00495">
    <property type="entry name" value="GPH_hydrolase_bact"/>
    <property type="match status" value="1"/>
</dbReference>
<evidence type="ECO:0000313" key="11">
    <source>
        <dbReference type="EMBL" id="SUO94093.1"/>
    </source>
</evidence>
<dbReference type="PANTHER" id="PTHR43434">
    <property type="entry name" value="PHOSPHOGLYCOLATE PHOSPHATASE"/>
    <property type="match status" value="1"/>
</dbReference>
<dbReference type="InterPro" id="IPR041492">
    <property type="entry name" value="HAD_2"/>
</dbReference>
<dbReference type="GO" id="GO:0008967">
    <property type="term" value="F:phosphoglycolate phosphatase activity"/>
    <property type="evidence" value="ECO:0007669"/>
    <property type="project" value="UniProtKB-UniRule"/>
</dbReference>
<evidence type="ECO:0000256" key="10">
    <source>
        <dbReference type="HAMAP-Rule" id="MF_00495"/>
    </source>
</evidence>
<dbReference type="Pfam" id="PF13419">
    <property type="entry name" value="HAD_2"/>
    <property type="match status" value="1"/>
</dbReference>
<dbReference type="SUPFAM" id="SSF56784">
    <property type="entry name" value="HAD-like"/>
    <property type="match status" value="1"/>
</dbReference>
<sequence>MSNIQAIAFDLDGTLIHSLPDLAASVNQMRAHYGLAPLPESTIETYIGDGALELVHRSLTGDRNGRDNERVDEAFTLHRDYYYDHLTVHTTLYPHVAQTLEKLYQKGIPLALVTNKPEKHAKNLLNHFNIAQYFTTIYGGDTLPVHKPDPAQILAAAKDMNVEPTALLMVGDSPNDILSGKAAGAKTLLVTYGYADIPAMLANPNTTPDYQAKQIDELLNYI</sequence>
<evidence type="ECO:0000256" key="8">
    <source>
        <dbReference type="ARBA" id="ARBA00022842"/>
    </source>
</evidence>
<comment type="function">
    <text evidence="10">Specifically catalyzes the dephosphorylation of 2-phosphoglycolate. Is involved in the dissimilation of the intracellular 2-phosphoglycolate formed during the DNA repair of 3'-phosphoglycolate ends, a major class of DNA lesions induced by oxidative stress.</text>
</comment>
<dbReference type="NCBIfam" id="TIGR01549">
    <property type="entry name" value="HAD-SF-IA-v1"/>
    <property type="match status" value="1"/>
</dbReference>
<keyword evidence="9 10" id="KW-0119">Carbohydrate metabolism</keyword>
<dbReference type="NCBIfam" id="TIGR01449">
    <property type="entry name" value="PGP_bact"/>
    <property type="match status" value="1"/>
</dbReference>
<evidence type="ECO:0000256" key="3">
    <source>
        <dbReference type="ARBA" id="ARBA00004818"/>
    </source>
</evidence>
<keyword evidence="12" id="KW-1185">Reference proteome</keyword>
<evidence type="ECO:0000256" key="7">
    <source>
        <dbReference type="ARBA" id="ARBA00022801"/>
    </source>
</evidence>
<feature type="binding site" evidence="10">
    <location>
        <position position="10"/>
    </location>
    <ligand>
        <name>Mg(2+)</name>
        <dbReference type="ChEBI" id="CHEBI:18420"/>
    </ligand>
</feature>
<dbReference type="SFLD" id="SFLDS00003">
    <property type="entry name" value="Haloacid_Dehalogenase"/>
    <property type="match status" value="1"/>
</dbReference>
<feature type="binding site" evidence="10">
    <location>
        <position position="172"/>
    </location>
    <ligand>
        <name>Mg(2+)</name>
        <dbReference type="ChEBI" id="CHEBI:18420"/>
    </ligand>
</feature>
<dbReference type="InterPro" id="IPR023198">
    <property type="entry name" value="PGP-like_dom2"/>
</dbReference>
<dbReference type="InterPro" id="IPR036412">
    <property type="entry name" value="HAD-like_sf"/>
</dbReference>
<gene>
    <name evidence="11" type="primary">gph_1</name>
    <name evidence="11" type="ORF">NCTC13337_00568</name>
</gene>
<keyword evidence="6 10" id="KW-0479">Metal-binding</keyword>
<evidence type="ECO:0000256" key="2">
    <source>
        <dbReference type="ARBA" id="ARBA00001946"/>
    </source>
</evidence>